<organism evidence="1 2">
    <name type="scientific">Potamilus streckersoni</name>
    <dbReference type="NCBI Taxonomy" id="2493646"/>
    <lineage>
        <taxon>Eukaryota</taxon>
        <taxon>Metazoa</taxon>
        <taxon>Spiralia</taxon>
        <taxon>Lophotrochozoa</taxon>
        <taxon>Mollusca</taxon>
        <taxon>Bivalvia</taxon>
        <taxon>Autobranchia</taxon>
        <taxon>Heteroconchia</taxon>
        <taxon>Palaeoheterodonta</taxon>
        <taxon>Unionida</taxon>
        <taxon>Unionoidea</taxon>
        <taxon>Unionidae</taxon>
        <taxon>Ambleminae</taxon>
        <taxon>Lampsilini</taxon>
        <taxon>Potamilus</taxon>
    </lineage>
</organism>
<protein>
    <submittedName>
        <fullName evidence="1">Uncharacterized protein</fullName>
    </submittedName>
</protein>
<evidence type="ECO:0000313" key="1">
    <source>
        <dbReference type="EMBL" id="KAK3579548.1"/>
    </source>
</evidence>
<reference evidence="1" key="3">
    <citation type="submission" date="2023-05" db="EMBL/GenBank/DDBJ databases">
        <authorList>
            <person name="Smith C.H."/>
        </authorList>
    </citation>
    <scope>NUCLEOTIDE SEQUENCE</scope>
    <source>
        <strain evidence="1">CHS0354</strain>
        <tissue evidence="1">Mantle</tissue>
    </source>
</reference>
<comment type="caution">
    <text evidence="1">The sequence shown here is derived from an EMBL/GenBank/DDBJ whole genome shotgun (WGS) entry which is preliminary data.</text>
</comment>
<proteinExistence type="predicted"/>
<dbReference type="EMBL" id="JAEAOA010001694">
    <property type="protein sequence ID" value="KAK3579548.1"/>
    <property type="molecule type" value="Genomic_DNA"/>
</dbReference>
<reference evidence="1" key="1">
    <citation type="journal article" date="2021" name="Genome Biol. Evol.">
        <title>A High-Quality Reference Genome for a Parasitic Bivalve with Doubly Uniparental Inheritance (Bivalvia: Unionida).</title>
        <authorList>
            <person name="Smith C.H."/>
        </authorList>
    </citation>
    <scope>NUCLEOTIDE SEQUENCE</scope>
    <source>
        <strain evidence="1">CHS0354</strain>
    </source>
</reference>
<name>A0AAE0RTT0_9BIVA</name>
<dbReference type="Proteomes" id="UP001195483">
    <property type="component" value="Unassembled WGS sequence"/>
</dbReference>
<accession>A0AAE0RTT0</accession>
<reference evidence="1" key="2">
    <citation type="journal article" date="2021" name="Genome Biol. Evol.">
        <title>Developing a high-quality reference genome for a parasitic bivalve with doubly uniparental inheritance (Bivalvia: Unionida).</title>
        <authorList>
            <person name="Smith C.H."/>
        </authorList>
    </citation>
    <scope>NUCLEOTIDE SEQUENCE</scope>
    <source>
        <strain evidence="1">CHS0354</strain>
        <tissue evidence="1">Mantle</tissue>
    </source>
</reference>
<sequence length="81" mass="9090">MIINSNNSYSYATDCQVTIAVLIIGIQAQWIRANGVTFLDETGEPRCRQDITGITWDSLHILVVRMVLIKQVSFSNYSPSL</sequence>
<keyword evidence="2" id="KW-1185">Reference proteome</keyword>
<evidence type="ECO:0000313" key="2">
    <source>
        <dbReference type="Proteomes" id="UP001195483"/>
    </source>
</evidence>
<gene>
    <name evidence="1" type="ORF">CHS0354_028384</name>
</gene>
<dbReference type="AlphaFoldDB" id="A0AAE0RTT0"/>